<evidence type="ECO:0000256" key="2">
    <source>
        <dbReference type="SAM" id="SignalP"/>
    </source>
</evidence>
<evidence type="ECO:0000259" key="3">
    <source>
        <dbReference type="Pfam" id="PF00188"/>
    </source>
</evidence>
<accession>A0A9W8LL06</accession>
<dbReference type="SUPFAM" id="SSF55797">
    <property type="entry name" value="PR-1-like"/>
    <property type="match status" value="1"/>
</dbReference>
<evidence type="ECO:0000256" key="1">
    <source>
        <dbReference type="SAM" id="MobiDB-lite"/>
    </source>
</evidence>
<keyword evidence="5" id="KW-1185">Reference proteome</keyword>
<feature type="signal peptide" evidence="2">
    <location>
        <begin position="1"/>
        <end position="18"/>
    </location>
</feature>
<dbReference type="EMBL" id="JANBUL010000051">
    <property type="protein sequence ID" value="KAJ2783274.1"/>
    <property type="molecule type" value="Genomic_DNA"/>
</dbReference>
<dbReference type="AlphaFoldDB" id="A0A9W8LL06"/>
<dbReference type="InterPro" id="IPR014044">
    <property type="entry name" value="CAP_dom"/>
</dbReference>
<comment type="caution">
    <text evidence="4">The sequence shown here is derived from an EMBL/GenBank/DDBJ whole genome shotgun (WGS) entry which is preliminary data.</text>
</comment>
<feature type="compositionally biased region" description="Low complexity" evidence="1">
    <location>
        <begin position="69"/>
        <end position="107"/>
    </location>
</feature>
<dbReference type="OrthoDB" id="568194at2759"/>
<feature type="region of interest" description="Disordered" evidence="1">
    <location>
        <begin position="63"/>
        <end position="108"/>
    </location>
</feature>
<dbReference type="Pfam" id="PF00188">
    <property type="entry name" value="CAP"/>
    <property type="match status" value="1"/>
</dbReference>
<dbReference type="PANTHER" id="PTHR31157">
    <property type="entry name" value="SCP DOMAIN-CONTAINING PROTEIN"/>
    <property type="match status" value="1"/>
</dbReference>
<evidence type="ECO:0000313" key="5">
    <source>
        <dbReference type="Proteomes" id="UP001140217"/>
    </source>
</evidence>
<dbReference type="CDD" id="cd05379">
    <property type="entry name" value="CAP_bacterial"/>
    <property type="match status" value="1"/>
</dbReference>
<name>A0A9W8LL06_9FUNG</name>
<feature type="chain" id="PRO_5040855018" description="SCP domain-containing protein" evidence="2">
    <location>
        <begin position="19"/>
        <end position="239"/>
    </location>
</feature>
<protein>
    <recommendedName>
        <fullName evidence="3">SCP domain-containing protein</fullName>
    </recommendedName>
</protein>
<evidence type="ECO:0000313" key="4">
    <source>
        <dbReference type="EMBL" id="KAJ2783274.1"/>
    </source>
</evidence>
<dbReference type="InterPro" id="IPR035940">
    <property type="entry name" value="CAP_sf"/>
</dbReference>
<reference evidence="4" key="1">
    <citation type="submission" date="2022-07" db="EMBL/GenBank/DDBJ databases">
        <title>Phylogenomic reconstructions and comparative analyses of Kickxellomycotina fungi.</title>
        <authorList>
            <person name="Reynolds N.K."/>
            <person name="Stajich J.E."/>
            <person name="Barry K."/>
            <person name="Grigoriev I.V."/>
            <person name="Crous P."/>
            <person name="Smith M.E."/>
        </authorList>
    </citation>
    <scope>NUCLEOTIDE SEQUENCE</scope>
    <source>
        <strain evidence="4">NBRC 105414</strain>
    </source>
</reference>
<dbReference type="Gene3D" id="3.40.33.10">
    <property type="entry name" value="CAP"/>
    <property type="match status" value="1"/>
</dbReference>
<feature type="domain" description="SCP" evidence="3">
    <location>
        <begin position="116"/>
        <end position="222"/>
    </location>
</feature>
<organism evidence="4 5">
    <name type="scientific">Coemansia javaensis</name>
    <dbReference type="NCBI Taxonomy" id="2761396"/>
    <lineage>
        <taxon>Eukaryota</taxon>
        <taxon>Fungi</taxon>
        <taxon>Fungi incertae sedis</taxon>
        <taxon>Zoopagomycota</taxon>
        <taxon>Kickxellomycotina</taxon>
        <taxon>Kickxellomycetes</taxon>
        <taxon>Kickxellales</taxon>
        <taxon>Kickxellaceae</taxon>
        <taxon>Coemansia</taxon>
    </lineage>
</organism>
<dbReference type="PANTHER" id="PTHR31157:SF1">
    <property type="entry name" value="SCP DOMAIN-CONTAINING PROTEIN"/>
    <property type="match status" value="1"/>
</dbReference>
<sequence length="239" mass="25011">MKLAGVASFLALAAAAAAAPAKTVTVYDAPVTVTVYDAPVTVTVYDTEPAAVRFPFFSNLFRPRPKPRPTASSSADDDNTTPTATASSSSSSSEPTTTTSPNTGASDWITQMACEVNRVRSTRGLSPLAISQDLIKLAQGQSDYQNSIKQMTHSNPAGGLGDRLSAMGVSWSTAAENVAAGQRTPAEAQKAWENSPGHLANILNPGVSYFGAANNNNYYTQNFYGSNIKPKAGDIPVCN</sequence>
<dbReference type="Proteomes" id="UP001140217">
    <property type="component" value="Unassembled WGS sequence"/>
</dbReference>
<gene>
    <name evidence="4" type="ORF">H4R18_001793</name>
</gene>
<keyword evidence="2" id="KW-0732">Signal</keyword>
<proteinExistence type="predicted"/>